<name>A0AAD0L5K5_PSEPU</name>
<protein>
    <submittedName>
        <fullName evidence="1">Uncharacterized protein</fullName>
    </submittedName>
</protein>
<proteinExistence type="predicted"/>
<dbReference type="Proteomes" id="UP000251617">
    <property type="component" value="Chromosome"/>
</dbReference>
<dbReference type="RefSeq" id="WP_112897841.1">
    <property type="nucleotide sequence ID" value="NZ_CP030750.1"/>
</dbReference>
<organism evidence="1 2">
    <name type="scientific">Pseudomonas putida</name>
    <name type="common">Arthrobacter siderocapsulatus</name>
    <dbReference type="NCBI Taxonomy" id="303"/>
    <lineage>
        <taxon>Bacteria</taxon>
        <taxon>Pseudomonadati</taxon>
        <taxon>Pseudomonadota</taxon>
        <taxon>Gammaproteobacteria</taxon>
        <taxon>Pseudomonadales</taxon>
        <taxon>Pseudomonadaceae</taxon>
        <taxon>Pseudomonas</taxon>
    </lineage>
</organism>
<reference evidence="1 2" key="1">
    <citation type="submission" date="2018-06" db="EMBL/GenBank/DDBJ databases">
        <title>The genome of Pseudomonas putida NX-1, a lignin degrader.</title>
        <authorList>
            <person name="Xu Z."/>
        </authorList>
    </citation>
    <scope>NUCLEOTIDE SEQUENCE [LARGE SCALE GENOMIC DNA]</scope>
    <source>
        <strain evidence="1 2">NX-1</strain>
    </source>
</reference>
<accession>A0AAD0L5K5</accession>
<evidence type="ECO:0000313" key="1">
    <source>
        <dbReference type="EMBL" id="AXA24281.1"/>
    </source>
</evidence>
<sequence>MQYIVKHSEFKDSHIAISNNKLLLNNVAGEAGIDTVRKVEIATLAVILTNEIRLQALQDEDFEFPSYTRINTSKDSHTTTIVRFLNLYDEEGKAFEPMLEKLKNRSGEKLTALILPELQLIHTEWLSIYKNADKYLNLELNYVAPDEVAALRRMVESGIFYNLMNDTFGYARYFFQPLSWKTNLENILYARKTGLVMKLLTSYEHCLDFKIKLPQRESGDDLWLISKDDEYYIFGMTEKTNLIFYQLTNEYDLFGYPIDFSCLDGSTDNSENIRLLIEMSQDETSLIHKTRSMAPKEAMKHCIDVLVAFLNTDLTGSGKNTSHEFHREFLMEMGLGEKYDWNSMIDYSDEARQFILNFVSRLEDCDLEEQNLPKLFMRI</sequence>
<dbReference type="AlphaFoldDB" id="A0AAD0L5K5"/>
<gene>
    <name evidence="1" type="ORF">C1S65_09210</name>
</gene>
<dbReference type="EMBL" id="CP030750">
    <property type="protein sequence ID" value="AXA24281.1"/>
    <property type="molecule type" value="Genomic_DNA"/>
</dbReference>
<evidence type="ECO:0000313" key="2">
    <source>
        <dbReference type="Proteomes" id="UP000251617"/>
    </source>
</evidence>